<evidence type="ECO:0000256" key="1">
    <source>
        <dbReference type="ARBA" id="ARBA00004496"/>
    </source>
</evidence>
<dbReference type="SUPFAM" id="SSF55821">
    <property type="entry name" value="YrdC/RibB"/>
    <property type="match status" value="1"/>
</dbReference>
<keyword evidence="5 13" id="KW-0963">Cytoplasm</keyword>
<keyword evidence="18" id="KW-1185">Reference proteome</keyword>
<evidence type="ECO:0000256" key="10">
    <source>
        <dbReference type="ARBA" id="ARBA00022840"/>
    </source>
</evidence>
<dbReference type="Gene3D" id="3.90.870.10">
    <property type="entry name" value="DHBP synthase"/>
    <property type="match status" value="1"/>
</dbReference>
<organism evidence="16">
    <name type="scientific">Candidatus Enterococcus clewellii</name>
    <dbReference type="NCBI Taxonomy" id="1834193"/>
    <lineage>
        <taxon>Bacteria</taxon>
        <taxon>Bacillati</taxon>
        <taxon>Bacillota</taxon>
        <taxon>Bacilli</taxon>
        <taxon>Lactobacillales</taxon>
        <taxon>Enterococcaceae</taxon>
        <taxon>Enterococcus</taxon>
    </lineage>
</organism>
<keyword evidence="9 13" id="KW-0547">Nucleotide-binding</keyword>
<dbReference type="InterPro" id="IPR038385">
    <property type="entry name" value="Sua5/YwlC_C"/>
</dbReference>
<name>A0A242K285_9ENTE</name>
<evidence type="ECO:0000256" key="3">
    <source>
        <dbReference type="ARBA" id="ARBA00012584"/>
    </source>
</evidence>
<dbReference type="AlphaFoldDB" id="A0A242K285"/>
<dbReference type="PANTHER" id="PTHR17490">
    <property type="entry name" value="SUA5"/>
    <property type="match status" value="1"/>
</dbReference>
<dbReference type="InterPro" id="IPR005145">
    <property type="entry name" value="Sua5_C"/>
</dbReference>
<evidence type="ECO:0000313" key="18">
    <source>
        <dbReference type="Proteomes" id="UP000195141"/>
    </source>
</evidence>
<dbReference type="InterPro" id="IPR017945">
    <property type="entry name" value="DHBP_synth_RibB-like_a/b_dom"/>
</dbReference>
<feature type="binding site" evidence="14">
    <location>
        <position position="193"/>
    </location>
    <ligand>
        <name>ATP</name>
        <dbReference type="ChEBI" id="CHEBI:30616"/>
    </ligand>
</feature>
<evidence type="ECO:0000256" key="13">
    <source>
        <dbReference type="PIRNR" id="PIRNR004930"/>
    </source>
</evidence>
<dbReference type="GO" id="GO:0003725">
    <property type="term" value="F:double-stranded RNA binding"/>
    <property type="evidence" value="ECO:0007669"/>
    <property type="project" value="UniProtKB-UniRule"/>
</dbReference>
<feature type="binding site" evidence="14">
    <location>
        <position position="53"/>
    </location>
    <ligand>
        <name>ATP</name>
        <dbReference type="ChEBI" id="CHEBI:30616"/>
    </ligand>
</feature>
<proteinExistence type="inferred from homology"/>
<comment type="subcellular location">
    <subcellularLocation>
        <location evidence="1 13">Cytoplasm</location>
    </subcellularLocation>
</comment>
<feature type="binding site" evidence="14">
    <location>
        <position position="177"/>
    </location>
    <ligand>
        <name>L-threonine</name>
        <dbReference type="ChEBI" id="CHEBI:57926"/>
    </ligand>
</feature>
<dbReference type="OrthoDB" id="9814580at2"/>
<dbReference type="Gene3D" id="3.40.50.11030">
    <property type="entry name" value="Threonylcarbamoyl-AMP synthase, C-terminal domain"/>
    <property type="match status" value="1"/>
</dbReference>
<evidence type="ECO:0000256" key="11">
    <source>
        <dbReference type="ARBA" id="ARBA00029774"/>
    </source>
</evidence>
<dbReference type="EMBL" id="NGMM01000006">
    <property type="protein sequence ID" value="OTP12702.1"/>
    <property type="molecule type" value="Genomic_DNA"/>
</dbReference>
<dbReference type="PROSITE" id="PS51163">
    <property type="entry name" value="YRDC"/>
    <property type="match status" value="1"/>
</dbReference>
<evidence type="ECO:0000256" key="6">
    <source>
        <dbReference type="ARBA" id="ARBA00022679"/>
    </source>
</evidence>
<dbReference type="Pfam" id="PF03481">
    <property type="entry name" value="Sua5_C"/>
    <property type="match status" value="1"/>
</dbReference>
<dbReference type="RefSeq" id="WP_086350285.1">
    <property type="nucleotide sequence ID" value="NZ_CP147247.1"/>
</dbReference>
<evidence type="ECO:0000313" key="17">
    <source>
        <dbReference type="EMBL" id="WYJ89598.1"/>
    </source>
</evidence>
<evidence type="ECO:0000256" key="9">
    <source>
        <dbReference type="ARBA" id="ARBA00022741"/>
    </source>
</evidence>
<keyword evidence="6 13" id="KW-0808">Transferase</keyword>
<feature type="binding site" evidence="14">
    <location>
        <position position="113"/>
    </location>
    <ligand>
        <name>ATP</name>
        <dbReference type="ChEBI" id="CHEBI:30616"/>
    </ligand>
</feature>
<keyword evidence="10 13" id="KW-0067">ATP-binding</keyword>
<reference evidence="17" key="3">
    <citation type="submission" date="2024-03" db="EMBL/GenBank/DDBJ databases">
        <title>The Genome Sequence of Enterococcus sp. DIV0242b.</title>
        <authorList>
            <consortium name="The Broad Institute Genomics Platform"/>
            <consortium name="The Broad Institute Microbial Omics Core"/>
            <consortium name="The Broad Institute Genomic Center for Infectious Diseases"/>
            <person name="Earl A."/>
            <person name="Manson A."/>
            <person name="Gilmore M."/>
            <person name="Schwartman J."/>
            <person name="Shea T."/>
            <person name="Abouelleil A."/>
            <person name="Cao P."/>
            <person name="Chapman S."/>
            <person name="Cusick C."/>
            <person name="Young S."/>
            <person name="Neafsey D."/>
            <person name="Nusbaum C."/>
            <person name="Birren B."/>
        </authorList>
    </citation>
    <scope>NUCLEOTIDE SEQUENCE</scope>
    <source>
        <strain evidence="17">9E7_DIV0242</strain>
    </source>
</reference>
<accession>A0A242K285</accession>
<reference evidence="17" key="2">
    <citation type="submission" date="2017-05" db="EMBL/GenBank/DDBJ databases">
        <authorList>
            <consortium name="The Broad Institute Genomics Platform"/>
            <consortium name="The Broad Institute Genomic Center for Infectious Diseases"/>
            <person name="Earl A."/>
            <person name="Manson A."/>
            <person name="Schwartman J."/>
            <person name="Gilmore M."/>
            <person name="Abouelleil A."/>
            <person name="Cao P."/>
            <person name="Chapman S."/>
            <person name="Cusick C."/>
            <person name="Shea T."/>
            <person name="Young S."/>
            <person name="Neafsey D."/>
            <person name="Nusbaum C."/>
            <person name="Birren B."/>
        </authorList>
    </citation>
    <scope>NUCLEOTIDE SEQUENCE</scope>
    <source>
        <strain evidence="17">9E7_DIV0242</strain>
    </source>
</reference>
<gene>
    <name evidence="17" type="ORF">A5888_001321</name>
    <name evidence="16" type="ORF">A5888_003281</name>
</gene>
<keyword evidence="8 13" id="KW-0548">Nucleotidyltransferase</keyword>
<dbReference type="PANTHER" id="PTHR17490:SF16">
    <property type="entry name" value="THREONYLCARBAMOYL-AMP SYNTHASE"/>
    <property type="match status" value="1"/>
</dbReference>
<comment type="similarity">
    <text evidence="2 13">Belongs to the SUA5 family.</text>
</comment>
<evidence type="ECO:0000313" key="16">
    <source>
        <dbReference type="EMBL" id="OTP12702.1"/>
    </source>
</evidence>
<dbReference type="EC" id="2.7.7.87" evidence="3 13"/>
<dbReference type="InterPro" id="IPR006070">
    <property type="entry name" value="Sua5-like_dom"/>
</dbReference>
<dbReference type="Pfam" id="PF01300">
    <property type="entry name" value="Sua5_yciO_yrdC"/>
    <property type="match status" value="1"/>
</dbReference>
<evidence type="ECO:0000256" key="14">
    <source>
        <dbReference type="PIRSR" id="PIRSR004930-1"/>
    </source>
</evidence>
<dbReference type="FunFam" id="3.90.870.10:FF:000008">
    <property type="entry name" value="Threonylcarbamoyl-AMP synthase"/>
    <property type="match status" value="1"/>
</dbReference>
<feature type="domain" description="YrdC-like" evidence="15">
    <location>
        <begin position="8"/>
        <end position="197"/>
    </location>
</feature>
<dbReference type="NCBIfam" id="TIGR00057">
    <property type="entry name" value="L-threonylcarbamoyladenylate synthase"/>
    <property type="match status" value="1"/>
</dbReference>
<dbReference type="EMBL" id="CP147247">
    <property type="protein sequence ID" value="WYJ89598.1"/>
    <property type="molecule type" value="Genomic_DNA"/>
</dbReference>
<protein>
    <recommendedName>
        <fullName evidence="4 13">Threonylcarbamoyl-AMP synthase</fullName>
        <shortName evidence="13">TC-AMP synthase</shortName>
        <ecNumber evidence="3 13">2.7.7.87</ecNumber>
    </recommendedName>
    <alternativeName>
        <fullName evidence="11 13">L-threonylcarbamoyladenylate synthase</fullName>
    </alternativeName>
</protein>
<dbReference type="PIRSF" id="PIRSF004930">
    <property type="entry name" value="Tln_factor_SUA5"/>
    <property type="match status" value="1"/>
</dbReference>
<reference evidence="16" key="1">
    <citation type="submission" date="2017-05" db="EMBL/GenBank/DDBJ databases">
        <title>The Genome Sequence of Enterococcus sp. 9E7_DIV0242.</title>
        <authorList>
            <consortium name="The Broad Institute Genomics Platform"/>
            <consortium name="The Broad Institute Genomic Center for Infectious Diseases"/>
            <person name="Earl A."/>
            <person name="Manson A."/>
            <person name="Schwartman J."/>
            <person name="Gilmore M."/>
            <person name="Abouelleil A."/>
            <person name="Cao P."/>
            <person name="Chapman S."/>
            <person name="Cusick C."/>
            <person name="Shea T."/>
            <person name="Young S."/>
            <person name="Neafsey D."/>
            <person name="Nusbaum C."/>
            <person name="Birren B."/>
        </authorList>
    </citation>
    <scope>NUCLEOTIDE SEQUENCE [LARGE SCALE GENOMIC DNA]</scope>
    <source>
        <strain evidence="16">9E7_DIV0242</strain>
    </source>
</reference>
<feature type="binding site" evidence="14">
    <location>
        <position position="30"/>
    </location>
    <ligand>
        <name>L-threonine</name>
        <dbReference type="ChEBI" id="CHEBI:57926"/>
    </ligand>
</feature>
<dbReference type="InterPro" id="IPR010923">
    <property type="entry name" value="T(6)A37_SUA5"/>
</dbReference>
<feature type="binding site" evidence="14">
    <location>
        <position position="117"/>
    </location>
    <ligand>
        <name>L-threonine</name>
        <dbReference type="ChEBI" id="CHEBI:57926"/>
    </ligand>
</feature>
<dbReference type="InterPro" id="IPR050156">
    <property type="entry name" value="TC-AMP_synthase_SUA5"/>
</dbReference>
<dbReference type="GO" id="GO:0005524">
    <property type="term" value="F:ATP binding"/>
    <property type="evidence" value="ECO:0007669"/>
    <property type="project" value="UniProtKB-UniRule"/>
</dbReference>
<dbReference type="GO" id="GO:0000049">
    <property type="term" value="F:tRNA binding"/>
    <property type="evidence" value="ECO:0007669"/>
    <property type="project" value="TreeGrafter"/>
</dbReference>
<feature type="binding site" evidence="14">
    <location>
        <position position="232"/>
    </location>
    <ligand>
        <name>ATP</name>
        <dbReference type="ChEBI" id="CHEBI:30616"/>
    </ligand>
</feature>
<evidence type="ECO:0000256" key="12">
    <source>
        <dbReference type="ARBA" id="ARBA00048366"/>
    </source>
</evidence>
<comment type="catalytic activity">
    <reaction evidence="12 13">
        <text>L-threonine + hydrogencarbonate + ATP = L-threonylcarbamoyladenylate + diphosphate + H2O</text>
        <dbReference type="Rhea" id="RHEA:36407"/>
        <dbReference type="ChEBI" id="CHEBI:15377"/>
        <dbReference type="ChEBI" id="CHEBI:17544"/>
        <dbReference type="ChEBI" id="CHEBI:30616"/>
        <dbReference type="ChEBI" id="CHEBI:33019"/>
        <dbReference type="ChEBI" id="CHEBI:57926"/>
        <dbReference type="ChEBI" id="CHEBI:73682"/>
        <dbReference type="EC" id="2.7.7.87"/>
    </reaction>
</comment>
<evidence type="ECO:0000256" key="7">
    <source>
        <dbReference type="ARBA" id="ARBA00022694"/>
    </source>
</evidence>
<dbReference type="GO" id="GO:0005737">
    <property type="term" value="C:cytoplasm"/>
    <property type="evidence" value="ECO:0007669"/>
    <property type="project" value="UniProtKB-SubCell"/>
</dbReference>
<comment type="function">
    <text evidence="13">Required for the formation of a threonylcarbamoyl group on adenosine at position 37 (t(6)A37) in tRNAs that read codons beginning with adenine.</text>
</comment>
<evidence type="ECO:0000256" key="4">
    <source>
        <dbReference type="ARBA" id="ARBA00015492"/>
    </source>
</evidence>
<feature type="binding site" evidence="14">
    <location>
        <position position="147"/>
    </location>
    <ligand>
        <name>ATP</name>
        <dbReference type="ChEBI" id="CHEBI:30616"/>
    </ligand>
</feature>
<dbReference type="GO" id="GO:0006450">
    <property type="term" value="P:regulation of translational fidelity"/>
    <property type="evidence" value="ECO:0007669"/>
    <property type="project" value="TreeGrafter"/>
</dbReference>
<feature type="binding site" evidence="14">
    <location>
        <position position="57"/>
    </location>
    <ligand>
        <name>ATP</name>
        <dbReference type="ChEBI" id="CHEBI:30616"/>
    </ligand>
</feature>
<evidence type="ECO:0000259" key="15">
    <source>
        <dbReference type="PROSITE" id="PS51163"/>
    </source>
</evidence>
<dbReference type="Proteomes" id="UP000195141">
    <property type="component" value="Chromosome"/>
</dbReference>
<sequence>METKRFTAKDIKEAAACLRQGQLVSFPTETVYGLGANALSEAAVKQVYEVKGRPSDNPLIVHVSSKEMMQKYVEELPEAADRLIQHFWPGPLTLIVPMKKGTFSSAVTGGLTTVAFRMPNNPLTLELIKEAGVPLVGPSANTSGKPSPTTADHVYHDLQGKIAGILDGGAAEIGVESTVLDLTDSLAGPTILRPGAVTKEALTKVIGAVAIDQHLLSEKEAPKAPGMKYKHYSPDVPVWIVRNEPEEWHNAVEWATSQKKRVGLFAGEDIVSLFGEEQRVECYSFGKNTVEQAARYLFSGLRALDKMDIDVVFAPAFPETGLGEAYMNRLKKAANQKIFKN</sequence>
<feature type="binding site" evidence="14">
    <location>
        <position position="139"/>
    </location>
    <ligand>
        <name>ATP</name>
        <dbReference type="ChEBI" id="CHEBI:30616"/>
    </ligand>
</feature>
<evidence type="ECO:0000256" key="5">
    <source>
        <dbReference type="ARBA" id="ARBA00022490"/>
    </source>
</evidence>
<dbReference type="GO" id="GO:0061710">
    <property type="term" value="F:L-threonylcarbamoyladenylate synthase"/>
    <property type="evidence" value="ECO:0007669"/>
    <property type="project" value="UniProtKB-EC"/>
</dbReference>
<feature type="binding site" evidence="14">
    <location>
        <position position="62"/>
    </location>
    <ligand>
        <name>L-threonine</name>
        <dbReference type="ChEBI" id="CHEBI:57926"/>
    </ligand>
</feature>
<evidence type="ECO:0000256" key="2">
    <source>
        <dbReference type="ARBA" id="ARBA00007663"/>
    </source>
</evidence>
<dbReference type="GO" id="GO:0008033">
    <property type="term" value="P:tRNA processing"/>
    <property type="evidence" value="ECO:0007669"/>
    <property type="project" value="UniProtKB-KW"/>
</dbReference>
<evidence type="ECO:0000256" key="8">
    <source>
        <dbReference type="ARBA" id="ARBA00022695"/>
    </source>
</evidence>
<keyword evidence="7 13" id="KW-0819">tRNA processing</keyword>